<dbReference type="InterPro" id="IPR053187">
    <property type="entry name" value="Notoamide_regulator"/>
</dbReference>
<proteinExistence type="predicted"/>
<gene>
    <name evidence="2" type="ORF">B0J13DRAFT_642446</name>
</gene>
<feature type="region of interest" description="Disordered" evidence="1">
    <location>
        <begin position="1"/>
        <end position="40"/>
    </location>
</feature>
<dbReference type="EMBL" id="JAGMUU010000019">
    <property type="protein sequence ID" value="KAH7131630.1"/>
    <property type="molecule type" value="Genomic_DNA"/>
</dbReference>
<evidence type="ECO:0000313" key="3">
    <source>
        <dbReference type="Proteomes" id="UP000717696"/>
    </source>
</evidence>
<dbReference type="CDD" id="cd12148">
    <property type="entry name" value="fungal_TF_MHR"/>
    <property type="match status" value="1"/>
</dbReference>
<accession>A0A9P9IUK6</accession>
<evidence type="ECO:0000313" key="2">
    <source>
        <dbReference type="EMBL" id="KAH7131630.1"/>
    </source>
</evidence>
<evidence type="ECO:0000256" key="1">
    <source>
        <dbReference type="SAM" id="MobiDB-lite"/>
    </source>
</evidence>
<dbReference type="Proteomes" id="UP000717696">
    <property type="component" value="Unassembled WGS sequence"/>
</dbReference>
<organism evidence="2 3">
    <name type="scientific">Dactylonectria estremocensis</name>
    <dbReference type="NCBI Taxonomy" id="1079267"/>
    <lineage>
        <taxon>Eukaryota</taxon>
        <taxon>Fungi</taxon>
        <taxon>Dikarya</taxon>
        <taxon>Ascomycota</taxon>
        <taxon>Pezizomycotina</taxon>
        <taxon>Sordariomycetes</taxon>
        <taxon>Hypocreomycetidae</taxon>
        <taxon>Hypocreales</taxon>
        <taxon>Nectriaceae</taxon>
        <taxon>Dactylonectria</taxon>
    </lineage>
</organism>
<reference evidence="2" key="1">
    <citation type="journal article" date="2021" name="Nat. Commun.">
        <title>Genetic determinants of endophytism in the Arabidopsis root mycobiome.</title>
        <authorList>
            <person name="Mesny F."/>
            <person name="Miyauchi S."/>
            <person name="Thiergart T."/>
            <person name="Pickel B."/>
            <person name="Atanasova L."/>
            <person name="Karlsson M."/>
            <person name="Huettel B."/>
            <person name="Barry K.W."/>
            <person name="Haridas S."/>
            <person name="Chen C."/>
            <person name="Bauer D."/>
            <person name="Andreopoulos W."/>
            <person name="Pangilinan J."/>
            <person name="LaButti K."/>
            <person name="Riley R."/>
            <person name="Lipzen A."/>
            <person name="Clum A."/>
            <person name="Drula E."/>
            <person name="Henrissat B."/>
            <person name="Kohler A."/>
            <person name="Grigoriev I.V."/>
            <person name="Martin F.M."/>
            <person name="Hacquard S."/>
        </authorList>
    </citation>
    <scope>NUCLEOTIDE SEQUENCE</scope>
    <source>
        <strain evidence="2">MPI-CAGE-AT-0021</strain>
    </source>
</reference>
<name>A0A9P9IUK6_9HYPO</name>
<dbReference type="AlphaFoldDB" id="A0A9P9IUK6"/>
<dbReference type="OrthoDB" id="5595695at2759"/>
<keyword evidence="3" id="KW-1185">Reference proteome</keyword>
<dbReference type="PANTHER" id="PTHR47256">
    <property type="entry name" value="ZN(II)2CYS6 TRANSCRIPTION FACTOR (EUROFUNG)-RELATED"/>
    <property type="match status" value="1"/>
</dbReference>
<feature type="compositionally biased region" description="Pro residues" evidence="1">
    <location>
        <begin position="1"/>
        <end position="12"/>
    </location>
</feature>
<feature type="compositionally biased region" description="Polar residues" evidence="1">
    <location>
        <begin position="16"/>
        <end position="33"/>
    </location>
</feature>
<comment type="caution">
    <text evidence="2">The sequence shown here is derived from an EMBL/GenBank/DDBJ whole genome shotgun (WGS) entry which is preliminary data.</text>
</comment>
<dbReference type="PANTHER" id="PTHR47256:SF10">
    <property type="entry name" value="ZN(II)2CYS6 TRANSCRIPTION FACTOR (EUROFUNG)"/>
    <property type="match status" value="1"/>
</dbReference>
<sequence>MAPPKRPLPKPLPKNAFSSDGQDAYTGPSSSVDLPQKRRASAQAFRRIRQSGHANDAFRSIAAARLLLPTPSSTAVSIWRADAAEEPPTRDPHGIKKRRLMSPYDDSNFIFEKQYMVDARDRYVNDDIFIDISARTLPLSRWTTVSADDKLMNHLLNMFLTWDNIVERAIYRPMFQEDAVTMDPQSAHHQPGSFCTQVLVNALLAASCLYTLDPATFKYPENSTSRGRLWAEKAEALLAEIDKPSMTLLQGLYSLFVYKGNIGTGTKAVEYFQRRSTLAFGFRKLARRPKIVRAWRNKDFSLLQPDSVGYWWFAYPMFLQMQKSIQVEVREVDVLLSEIVEDALDFLHPEEGGLPPKASPNRALGFRLRFEETVLPSVILLQ</sequence>
<protein>
    <submittedName>
        <fullName evidence="2">C6 transcription factor</fullName>
    </submittedName>
</protein>